<accession>X1D7B6</accession>
<reference evidence="1" key="1">
    <citation type="journal article" date="2014" name="Front. Microbiol.">
        <title>High frequency of phylogenetically diverse reductive dehalogenase-homologous genes in deep subseafloor sedimentary metagenomes.</title>
        <authorList>
            <person name="Kawai M."/>
            <person name="Futagami T."/>
            <person name="Toyoda A."/>
            <person name="Takaki Y."/>
            <person name="Nishi S."/>
            <person name="Hori S."/>
            <person name="Arai W."/>
            <person name="Tsubouchi T."/>
            <person name="Morono Y."/>
            <person name="Uchiyama I."/>
            <person name="Ito T."/>
            <person name="Fujiyama A."/>
            <person name="Inagaki F."/>
            <person name="Takami H."/>
        </authorList>
    </citation>
    <scope>NUCLEOTIDE SEQUENCE</scope>
    <source>
        <strain evidence="1">Expedition CK06-06</strain>
    </source>
</reference>
<sequence length="263" mass="29572">HGITHRRHADFEEDHYDSGMEWVDARYIPTKWGGDADSPTLEIARTTIIDRLPGTIDSLKGDIDRPDKTGHYVSKILRCGATAFDKLYWHETIPAAGGDVLFYLRSGATEGECQAATWSSSFTDPSGSDISGVDADNYIQYKIEMTTNDIDYTPNVYTIGYTVKITYDVEGITTEDTVPFRWRGGWTDLRYPGYIKSLTRIYVYYSYAENVAGTINFKFENFNGDSDTFSIDTLANPDSYTEAFTGGKFTGDLFRLDITETSL</sequence>
<dbReference type="EMBL" id="BART01030294">
    <property type="protein sequence ID" value="GAH16112.1"/>
    <property type="molecule type" value="Genomic_DNA"/>
</dbReference>
<protein>
    <submittedName>
        <fullName evidence="1">Uncharacterized protein</fullName>
    </submittedName>
</protein>
<evidence type="ECO:0000313" key="1">
    <source>
        <dbReference type="EMBL" id="GAH16112.1"/>
    </source>
</evidence>
<proteinExistence type="predicted"/>
<feature type="non-terminal residue" evidence="1">
    <location>
        <position position="263"/>
    </location>
</feature>
<name>X1D7B6_9ZZZZ</name>
<feature type="non-terminal residue" evidence="1">
    <location>
        <position position="1"/>
    </location>
</feature>
<dbReference type="AlphaFoldDB" id="X1D7B6"/>
<comment type="caution">
    <text evidence="1">The sequence shown here is derived from an EMBL/GenBank/DDBJ whole genome shotgun (WGS) entry which is preliminary data.</text>
</comment>
<gene>
    <name evidence="1" type="ORF">S01H4_52942</name>
</gene>
<organism evidence="1">
    <name type="scientific">marine sediment metagenome</name>
    <dbReference type="NCBI Taxonomy" id="412755"/>
    <lineage>
        <taxon>unclassified sequences</taxon>
        <taxon>metagenomes</taxon>
        <taxon>ecological metagenomes</taxon>
    </lineage>
</organism>